<reference evidence="6 7" key="1">
    <citation type="submission" date="2024-03" db="EMBL/GenBank/DDBJ databases">
        <title>Human intestinal bacterial collection.</title>
        <authorList>
            <person name="Pauvert C."/>
            <person name="Hitch T.C.A."/>
            <person name="Clavel T."/>
        </authorList>
    </citation>
    <scope>NUCLEOTIDE SEQUENCE [LARGE SCALE GENOMIC DNA]</scope>
    <source>
        <strain evidence="6 7">CLA-SR-H021</strain>
    </source>
</reference>
<dbReference type="PANTHER" id="PTHR32196">
    <property type="entry name" value="ABC TRANSPORTER PERMEASE PROTEIN YPHD-RELATED-RELATED"/>
    <property type="match status" value="1"/>
</dbReference>
<comment type="caution">
    <text evidence="6">The sequence shown here is derived from an EMBL/GenBank/DDBJ whole genome shotgun (WGS) entry which is preliminary data.</text>
</comment>
<dbReference type="RefSeq" id="WP_008724015.1">
    <property type="nucleotide sequence ID" value="NZ_JBBMFM010000009.1"/>
</dbReference>
<dbReference type="Proteomes" id="UP001454086">
    <property type="component" value="Unassembled WGS sequence"/>
</dbReference>
<gene>
    <name evidence="6" type="ORF">WMQ36_04130</name>
</gene>
<keyword evidence="2" id="KW-1003">Cell membrane</keyword>
<comment type="subcellular location">
    <subcellularLocation>
        <location evidence="1">Cell membrane</location>
        <topology evidence="1">Multi-pass membrane protein</topology>
    </subcellularLocation>
</comment>
<evidence type="ECO:0000256" key="1">
    <source>
        <dbReference type="ARBA" id="ARBA00004651"/>
    </source>
</evidence>
<name>A0ABV1D195_9FIRM</name>
<dbReference type="InterPro" id="IPR001851">
    <property type="entry name" value="ABC_transp_permease"/>
</dbReference>
<keyword evidence="3" id="KW-0812">Transmembrane</keyword>
<evidence type="ECO:0000256" key="3">
    <source>
        <dbReference type="ARBA" id="ARBA00022692"/>
    </source>
</evidence>
<proteinExistence type="predicted"/>
<organism evidence="6 7">
    <name type="scientific">Enterocloster hominis</name>
    <name type="common">ex Hitch et al. 2024</name>
    <dbReference type="NCBI Taxonomy" id="1917870"/>
    <lineage>
        <taxon>Bacteria</taxon>
        <taxon>Bacillati</taxon>
        <taxon>Bacillota</taxon>
        <taxon>Clostridia</taxon>
        <taxon>Lachnospirales</taxon>
        <taxon>Lachnospiraceae</taxon>
        <taxon>Enterocloster</taxon>
    </lineage>
</organism>
<keyword evidence="7" id="KW-1185">Reference proteome</keyword>
<dbReference type="EMBL" id="JBBMFM010000009">
    <property type="protein sequence ID" value="MEQ2424151.1"/>
    <property type="molecule type" value="Genomic_DNA"/>
</dbReference>
<protein>
    <submittedName>
        <fullName evidence="6">ABC transporter permease</fullName>
    </submittedName>
</protein>
<keyword evidence="4" id="KW-1133">Transmembrane helix</keyword>
<dbReference type="Pfam" id="PF02653">
    <property type="entry name" value="BPD_transp_2"/>
    <property type="match status" value="1"/>
</dbReference>
<keyword evidence="5" id="KW-0472">Membrane</keyword>
<evidence type="ECO:0000313" key="6">
    <source>
        <dbReference type="EMBL" id="MEQ2424151.1"/>
    </source>
</evidence>
<evidence type="ECO:0000256" key="2">
    <source>
        <dbReference type="ARBA" id="ARBA00022475"/>
    </source>
</evidence>
<dbReference type="CDD" id="cd06579">
    <property type="entry name" value="TM_PBP1_transp_AraH_like"/>
    <property type="match status" value="1"/>
</dbReference>
<accession>A0ABV1D195</accession>
<sequence length="334" mass="35375">MKSGKENTMTMFERLKGSRYFELSGLVCLIIVYSVIVQSRSGNFLTLGNINNVLKEIVVYGILASALTFPLINGTFDLSIESTCALGGTCCALLITDGLFGLKTNLFFAVILSVLICSIVGVANGLLVSRTKIDPFIVTLGTQTAVRGIVYIVCNNSAVTSLPDSFKYLSSGKILGISVSIWILILVFVMMALVLGKTSYGRKIYAIGGSYTAAYISGINVKKIRFSTYIISAALSCIAGILSTARVGSATPNAASGYATIAISACAIGGVALTGGKGLTIGVFLGALMMGMITNGMNLMFIGSNWQYVVRGCLMVIAVFYAQWFSKISNKTNK</sequence>
<evidence type="ECO:0000313" key="7">
    <source>
        <dbReference type="Proteomes" id="UP001454086"/>
    </source>
</evidence>
<evidence type="ECO:0000256" key="4">
    <source>
        <dbReference type="ARBA" id="ARBA00022989"/>
    </source>
</evidence>
<evidence type="ECO:0000256" key="5">
    <source>
        <dbReference type="ARBA" id="ARBA00023136"/>
    </source>
</evidence>